<dbReference type="Gene3D" id="3.30.1490.480">
    <property type="entry name" value="Endolytic murein transglycosylase"/>
    <property type="match status" value="1"/>
</dbReference>
<reference evidence="8 9" key="1">
    <citation type="submission" date="2016-08" db="EMBL/GenBank/DDBJ databases">
        <title>Draft genome sequence of Candidatus Piscirickettsia litoralis, from seawater.</title>
        <authorList>
            <person name="Wan X."/>
            <person name="Lee A.J."/>
            <person name="Hou S."/>
            <person name="Donachie S.P."/>
        </authorList>
    </citation>
    <scope>NUCLEOTIDE SEQUENCE [LARGE SCALE GENOMIC DNA]</scope>
    <source>
        <strain evidence="8 9">Y2</strain>
    </source>
</reference>
<comment type="catalytic activity">
    <reaction evidence="7">
        <text>a peptidoglycan chain = a peptidoglycan chain with N-acetyl-1,6-anhydromuramyl-[peptide] at the reducing end + a peptidoglycan chain with N-acetylglucosamine at the non-reducing end.</text>
        <dbReference type="EC" id="4.2.2.29"/>
    </reaction>
</comment>
<dbReference type="EMBL" id="MDTU01000001">
    <property type="protein sequence ID" value="ODN44091.1"/>
    <property type="molecule type" value="Genomic_DNA"/>
</dbReference>
<dbReference type="PANTHER" id="PTHR30518">
    <property type="entry name" value="ENDOLYTIC MUREIN TRANSGLYCOSYLASE"/>
    <property type="match status" value="1"/>
</dbReference>
<keyword evidence="3 7" id="KW-1133">Transmembrane helix</keyword>
<feature type="site" description="Important for catalytic activity" evidence="7">
    <location>
        <position position="222"/>
    </location>
</feature>
<dbReference type="HAMAP" id="MF_02065">
    <property type="entry name" value="MltG"/>
    <property type="match status" value="1"/>
</dbReference>
<evidence type="ECO:0000256" key="3">
    <source>
        <dbReference type="ARBA" id="ARBA00022989"/>
    </source>
</evidence>
<gene>
    <name evidence="7" type="primary">mltG</name>
    <name evidence="8" type="ORF">BGC07_12225</name>
</gene>
<keyword evidence="1 7" id="KW-1003">Cell membrane</keyword>
<protein>
    <recommendedName>
        <fullName evidence="7">Endolytic murein transglycosylase</fullName>
        <ecNumber evidence="7">4.2.2.29</ecNumber>
    </recommendedName>
    <alternativeName>
        <fullName evidence="7">Peptidoglycan lytic transglycosylase</fullName>
    </alternativeName>
    <alternativeName>
        <fullName evidence="7">Peptidoglycan polymerization terminase</fullName>
    </alternativeName>
</protein>
<evidence type="ECO:0000256" key="7">
    <source>
        <dbReference type="HAMAP-Rule" id="MF_02065"/>
    </source>
</evidence>
<dbReference type="Proteomes" id="UP000094329">
    <property type="component" value="Unassembled WGS sequence"/>
</dbReference>
<evidence type="ECO:0000256" key="4">
    <source>
        <dbReference type="ARBA" id="ARBA00023136"/>
    </source>
</evidence>
<dbReference type="CDD" id="cd08010">
    <property type="entry name" value="MltG_like"/>
    <property type="match status" value="1"/>
</dbReference>
<evidence type="ECO:0000256" key="1">
    <source>
        <dbReference type="ARBA" id="ARBA00022475"/>
    </source>
</evidence>
<evidence type="ECO:0000313" key="9">
    <source>
        <dbReference type="Proteomes" id="UP000094329"/>
    </source>
</evidence>
<dbReference type="PANTHER" id="PTHR30518:SF2">
    <property type="entry name" value="ENDOLYTIC MUREIN TRANSGLYCOSYLASE"/>
    <property type="match status" value="1"/>
</dbReference>
<evidence type="ECO:0000256" key="6">
    <source>
        <dbReference type="ARBA" id="ARBA00023316"/>
    </source>
</evidence>
<comment type="function">
    <text evidence="7">Functions as a peptidoglycan terminase that cleaves nascent peptidoglycan strands endolytically to terminate their elongation.</text>
</comment>
<dbReference type="InterPro" id="IPR003770">
    <property type="entry name" value="MLTG-like"/>
</dbReference>
<name>A0ABX3A8N5_9GAMM</name>
<keyword evidence="4 7" id="KW-0472">Membrane</keyword>
<keyword evidence="6 7" id="KW-0961">Cell wall biogenesis/degradation</keyword>
<comment type="caution">
    <text evidence="8">The sequence shown here is derived from an EMBL/GenBank/DDBJ whole genome shotgun (WGS) entry which is preliminary data.</text>
</comment>
<keyword evidence="2 7" id="KW-0812">Transmembrane</keyword>
<proteinExistence type="inferred from homology"/>
<comment type="similarity">
    <text evidence="7">Belongs to the transglycosylase MltG family.</text>
</comment>
<keyword evidence="9" id="KW-1185">Reference proteome</keyword>
<dbReference type="Gene3D" id="3.30.160.60">
    <property type="entry name" value="Classic Zinc Finger"/>
    <property type="match status" value="1"/>
</dbReference>
<dbReference type="Pfam" id="PF02618">
    <property type="entry name" value="YceG"/>
    <property type="match status" value="1"/>
</dbReference>
<evidence type="ECO:0000313" key="8">
    <source>
        <dbReference type="EMBL" id="ODN44091.1"/>
    </source>
</evidence>
<dbReference type="EC" id="4.2.2.29" evidence="7"/>
<sequence length="354" mass="40274">MWRKVKVKFILISLMSLIALASFVSGAYLSLRSVQFQPLHVEKKERVRIQPGDSLNTVAYELYNKKILNYPRLWVFWAWLHGKSRLVQAGDYSITPGLSAEALLVKMVTGDVLHYDFTIIPGWTLQQLLAALNQDPNLDHELTGLSTGQVMAKLGLAGLDGQGQFFPETYRFLGQTSDLDILKRAHKLLVKRLAKAWRHRAVGLPLNNPEEALILASLVEREGRLNRERPLIASVFYNRLAKNMRLQTDPSVIFAMGDKYQGKITRKDLRIDSPYNTYRYKGLPPGPIAMVSEASLLATLHPLNTPYFYFVARGDGSHVFSKTLKEHNRAVKRYILDAKARPFTWRDLLLQKTA</sequence>
<evidence type="ECO:0000256" key="2">
    <source>
        <dbReference type="ARBA" id="ARBA00022692"/>
    </source>
</evidence>
<keyword evidence="5 7" id="KW-0456">Lyase</keyword>
<organism evidence="8 9">
    <name type="scientific">Piscirickettsia litoralis</name>
    <dbReference type="NCBI Taxonomy" id="1891921"/>
    <lineage>
        <taxon>Bacteria</taxon>
        <taxon>Pseudomonadati</taxon>
        <taxon>Pseudomonadota</taxon>
        <taxon>Gammaproteobacteria</taxon>
        <taxon>Thiotrichales</taxon>
        <taxon>Piscirickettsiaceae</taxon>
        <taxon>Piscirickettsia</taxon>
    </lineage>
</organism>
<accession>A0ABX3A8N5</accession>
<evidence type="ECO:0000256" key="5">
    <source>
        <dbReference type="ARBA" id="ARBA00023239"/>
    </source>
</evidence>
<keyword evidence="7" id="KW-0997">Cell inner membrane</keyword>
<dbReference type="NCBIfam" id="TIGR00247">
    <property type="entry name" value="endolytic transglycosylase MltG"/>
    <property type="match status" value="1"/>
</dbReference>